<keyword evidence="13" id="KW-1185">Reference proteome</keyword>
<evidence type="ECO:0000256" key="7">
    <source>
        <dbReference type="ARBA" id="ARBA00034617"/>
    </source>
</evidence>
<dbReference type="EMBL" id="JANAWD010000147">
    <property type="protein sequence ID" value="KAJ3485626.1"/>
    <property type="molecule type" value="Genomic_DNA"/>
</dbReference>
<dbReference type="GO" id="GO:0043138">
    <property type="term" value="F:3'-5' DNA helicase activity"/>
    <property type="evidence" value="ECO:0007669"/>
    <property type="project" value="UniProtKB-EC"/>
</dbReference>
<dbReference type="PROSITE" id="PS51194">
    <property type="entry name" value="HELICASE_CTER"/>
    <property type="match status" value="1"/>
</dbReference>
<keyword evidence="5" id="KW-0413">Isomerase</keyword>
<evidence type="ECO:0000256" key="4">
    <source>
        <dbReference type="ARBA" id="ARBA00023125"/>
    </source>
</evidence>
<dbReference type="Gene3D" id="3.40.50.300">
    <property type="entry name" value="P-loop containing nucleotide triphosphate hydrolases"/>
    <property type="match status" value="2"/>
</dbReference>
<evidence type="ECO:0000259" key="10">
    <source>
        <dbReference type="PROSITE" id="PS51192"/>
    </source>
</evidence>
<dbReference type="Proteomes" id="UP001212997">
    <property type="component" value="Unassembled WGS sequence"/>
</dbReference>
<dbReference type="SUPFAM" id="SSF52540">
    <property type="entry name" value="P-loop containing nucleoside triphosphate hydrolases"/>
    <property type="match status" value="1"/>
</dbReference>
<keyword evidence="3" id="KW-0067">ATP-binding</keyword>
<dbReference type="Pfam" id="PF00271">
    <property type="entry name" value="Helicase_C"/>
    <property type="match status" value="1"/>
</dbReference>
<accession>A0AAD5YHK5</accession>
<dbReference type="InterPro" id="IPR027417">
    <property type="entry name" value="P-loop_NTPase"/>
</dbReference>
<evidence type="ECO:0000256" key="9">
    <source>
        <dbReference type="SAM" id="MobiDB-lite"/>
    </source>
</evidence>
<evidence type="ECO:0000256" key="1">
    <source>
        <dbReference type="ARBA" id="ARBA00005446"/>
    </source>
</evidence>
<comment type="caution">
    <text evidence="12">The sequence shown here is derived from an EMBL/GenBank/DDBJ whole genome shotgun (WGS) entry which is preliminary data.</text>
</comment>
<dbReference type="GO" id="GO:0005524">
    <property type="term" value="F:ATP binding"/>
    <property type="evidence" value="ECO:0007669"/>
    <property type="project" value="UniProtKB-KW"/>
</dbReference>
<feature type="domain" description="Helicase C-terminal" evidence="11">
    <location>
        <begin position="282"/>
        <end position="439"/>
    </location>
</feature>
<feature type="region of interest" description="Disordered" evidence="9">
    <location>
        <begin position="723"/>
        <end position="760"/>
    </location>
</feature>
<dbReference type="InterPro" id="IPR011545">
    <property type="entry name" value="DEAD/DEAH_box_helicase_dom"/>
</dbReference>
<protein>
    <recommendedName>
        <fullName evidence="8">DNA 3'-5' helicase</fullName>
        <ecNumber evidence="8">5.6.2.4</ecNumber>
    </recommendedName>
</protein>
<evidence type="ECO:0000256" key="2">
    <source>
        <dbReference type="ARBA" id="ARBA00022741"/>
    </source>
</evidence>
<evidence type="ECO:0000313" key="13">
    <source>
        <dbReference type="Proteomes" id="UP001212997"/>
    </source>
</evidence>
<dbReference type="GO" id="GO:0003677">
    <property type="term" value="F:DNA binding"/>
    <property type="evidence" value="ECO:0007669"/>
    <property type="project" value="UniProtKB-KW"/>
</dbReference>
<dbReference type="GO" id="GO:0000724">
    <property type="term" value="P:double-strand break repair via homologous recombination"/>
    <property type="evidence" value="ECO:0007669"/>
    <property type="project" value="TreeGrafter"/>
</dbReference>
<reference evidence="12" key="1">
    <citation type="submission" date="2022-07" db="EMBL/GenBank/DDBJ databases">
        <title>Genome Sequence of Physisporinus lineatus.</title>
        <authorList>
            <person name="Buettner E."/>
        </authorList>
    </citation>
    <scope>NUCLEOTIDE SEQUENCE</scope>
    <source>
        <strain evidence="12">VT162</strain>
    </source>
</reference>
<dbReference type="GO" id="GO:0005737">
    <property type="term" value="C:cytoplasm"/>
    <property type="evidence" value="ECO:0007669"/>
    <property type="project" value="TreeGrafter"/>
</dbReference>
<dbReference type="InterPro" id="IPR001650">
    <property type="entry name" value="Helicase_C-like"/>
</dbReference>
<dbReference type="PANTHER" id="PTHR13710">
    <property type="entry name" value="DNA HELICASE RECQ FAMILY MEMBER"/>
    <property type="match status" value="1"/>
</dbReference>
<dbReference type="AlphaFoldDB" id="A0AAD5YHK5"/>
<dbReference type="GO" id="GO:0005634">
    <property type="term" value="C:nucleus"/>
    <property type="evidence" value="ECO:0007669"/>
    <property type="project" value="TreeGrafter"/>
</dbReference>
<gene>
    <name evidence="12" type="ORF">NLI96_g4816</name>
</gene>
<evidence type="ECO:0000256" key="5">
    <source>
        <dbReference type="ARBA" id="ARBA00023235"/>
    </source>
</evidence>
<evidence type="ECO:0000256" key="8">
    <source>
        <dbReference type="ARBA" id="ARBA00034808"/>
    </source>
</evidence>
<name>A0AAD5YHK5_9APHY</name>
<evidence type="ECO:0000259" key="11">
    <source>
        <dbReference type="PROSITE" id="PS51194"/>
    </source>
</evidence>
<evidence type="ECO:0000256" key="3">
    <source>
        <dbReference type="ARBA" id="ARBA00022840"/>
    </source>
</evidence>
<comment type="catalytic activity">
    <reaction evidence="7">
        <text>Couples ATP hydrolysis with the unwinding of duplex DNA by translocating in the 3'-5' direction.</text>
        <dbReference type="EC" id="5.6.2.4"/>
    </reaction>
</comment>
<dbReference type="SMART" id="SM00490">
    <property type="entry name" value="HELICc"/>
    <property type="match status" value="1"/>
</dbReference>
<keyword evidence="4" id="KW-0238">DNA-binding</keyword>
<dbReference type="PANTHER" id="PTHR13710:SF153">
    <property type="entry name" value="RECQ-LIKE DNA HELICASE BLM"/>
    <property type="match status" value="1"/>
</dbReference>
<proteinExistence type="inferred from homology"/>
<feature type="region of interest" description="Disordered" evidence="9">
    <location>
        <begin position="524"/>
        <end position="547"/>
    </location>
</feature>
<dbReference type="Pfam" id="PF00270">
    <property type="entry name" value="DEAD"/>
    <property type="match status" value="1"/>
</dbReference>
<dbReference type="EC" id="5.6.2.4" evidence="8"/>
<keyword evidence="2" id="KW-0547">Nucleotide-binding</keyword>
<sequence length="760" mass="85400">MAATSGWSSPAGLRDLKTLLTRLLRHQWPQGPHDWQVETTARILDGTDQFVVVACGGGKTAVSYLPILVLKELARDISLPRYGIEVPADPIVLFIGPLSDLSVIQVSSMYRIVTARNSAHLDLEVAEMGKMGVKAVTLESGTVRNMREREGRDLWKEVIECEHSIVILSPERLTHPNLGEILRSDRFRRNLVALLLDEAHLIVPWGVEFRKSYGEIPRLRARIPNKVPCAAVTATSRPGKNETKLFDQLSFRHGSFKQTRQSNERTNIYKAYQTLTHGLSGPLFPDIAWVSKHKEKTIIYCRQMKICALVADYLRAFLPPGPERDHCIRQYHSLLPQDRNLDTLHAFETDPDVFCVVATIKFGMGLDARRVKFVVILGLPTTVETAKQEEGRVARDQSMDGMAITYVEMSVVAGIQDEIKKKNKEKQVRTLAQGHQDVMGESEDVSRVEVYEEDEDENLSDVDADVGNKKKAKRTVDSQSLRMVRCHVMGACLVAEDNRIFGNQGPLAHLNCIEASRRLRCSSCLSSTRTPPPAIRSTRRRRKPKMSSALQLSIDLDDTNSSSSNVRRSSKYKPLTKKMKAYAATQLWIFARKRWRSKDGAKYRYLPSVSFFPDNILVHLLAAFHFIRNHKMLTEVLAHWTYLESDGHALFGIVNKLNAQFDIQHEKTLQEALEKRKATLAQKKIEAAGAKAVDQPLAMNSDLAMSDLNNAAQPIAPQLESCSRAAGLGVENTPPNTPRKPKKRAAGSNSEHSRKRRRKA</sequence>
<evidence type="ECO:0000256" key="6">
    <source>
        <dbReference type="ARBA" id="ARBA00023242"/>
    </source>
</evidence>
<comment type="similarity">
    <text evidence="1">Belongs to the helicase family. RecQ subfamily.</text>
</comment>
<dbReference type="GO" id="GO:0005694">
    <property type="term" value="C:chromosome"/>
    <property type="evidence" value="ECO:0007669"/>
    <property type="project" value="TreeGrafter"/>
</dbReference>
<organism evidence="12 13">
    <name type="scientific">Meripilus lineatus</name>
    <dbReference type="NCBI Taxonomy" id="2056292"/>
    <lineage>
        <taxon>Eukaryota</taxon>
        <taxon>Fungi</taxon>
        <taxon>Dikarya</taxon>
        <taxon>Basidiomycota</taxon>
        <taxon>Agaricomycotina</taxon>
        <taxon>Agaricomycetes</taxon>
        <taxon>Polyporales</taxon>
        <taxon>Meripilaceae</taxon>
        <taxon>Meripilus</taxon>
    </lineage>
</organism>
<feature type="domain" description="Helicase ATP-binding" evidence="10">
    <location>
        <begin position="40"/>
        <end position="254"/>
    </location>
</feature>
<dbReference type="InterPro" id="IPR014001">
    <property type="entry name" value="Helicase_ATP-bd"/>
</dbReference>
<dbReference type="GO" id="GO:0009378">
    <property type="term" value="F:four-way junction helicase activity"/>
    <property type="evidence" value="ECO:0007669"/>
    <property type="project" value="TreeGrafter"/>
</dbReference>
<evidence type="ECO:0000313" key="12">
    <source>
        <dbReference type="EMBL" id="KAJ3485626.1"/>
    </source>
</evidence>
<keyword evidence="6" id="KW-0539">Nucleus</keyword>
<dbReference type="PROSITE" id="PS51192">
    <property type="entry name" value="HELICASE_ATP_BIND_1"/>
    <property type="match status" value="1"/>
</dbReference>